<dbReference type="AlphaFoldDB" id="A0A1B7LI67"/>
<dbReference type="InterPro" id="IPR002641">
    <property type="entry name" value="PNPLA_dom"/>
</dbReference>
<dbReference type="Gene3D" id="3.40.1090.10">
    <property type="entry name" value="Cytosolic phospholipase A2 catalytic domain"/>
    <property type="match status" value="1"/>
</dbReference>
<dbReference type="Pfam" id="PF01734">
    <property type="entry name" value="Patatin"/>
    <property type="match status" value="1"/>
</dbReference>
<keyword evidence="5" id="KW-1185">Reference proteome</keyword>
<dbReference type="GO" id="GO:0016787">
    <property type="term" value="F:hydrolase activity"/>
    <property type="evidence" value="ECO:0007669"/>
    <property type="project" value="UniProtKB-UniRule"/>
</dbReference>
<evidence type="ECO:0000313" key="4">
    <source>
        <dbReference type="EMBL" id="OAT86110.1"/>
    </source>
</evidence>
<evidence type="ECO:0000313" key="5">
    <source>
        <dbReference type="Proteomes" id="UP000078532"/>
    </source>
</evidence>
<keyword evidence="1 2" id="KW-0443">Lipid metabolism</keyword>
<name>A0A1B7LI67_9FIRM</name>
<keyword evidence="2" id="KW-0378">Hydrolase</keyword>
<sequence>MAKYRIISFDGGGIRGALTTALLKRLHGFFPELFNTADLFAGTSTGSFIALGLASGLPVERIAGLYSEQNGKYIFTPRNFELFRPKYDRDHLKEKLQSVFPADLRLKDLKRPVLVPAFRVTADGMGSWGPVFFSNFPYASTRDERVLDVALASSAAPVYFPSYRHFIDGGVVANNPGTAAIALARDKNAGNQELADVYLLSVGTGFSPLYISADTSDWGALEWALYPFPPLPLISVMFDGAAEADVQFGARLLGGQYHRLNPVLSQPVALDDYKKIPYLINVAENYNLDPVINWLKSNWF</sequence>
<evidence type="ECO:0000256" key="1">
    <source>
        <dbReference type="ARBA" id="ARBA00023098"/>
    </source>
</evidence>
<feature type="active site" description="Nucleophile" evidence="2">
    <location>
        <position position="44"/>
    </location>
</feature>
<dbReference type="SUPFAM" id="SSF52151">
    <property type="entry name" value="FabD/lysophospholipase-like"/>
    <property type="match status" value="1"/>
</dbReference>
<dbReference type="PROSITE" id="PS51635">
    <property type="entry name" value="PNPLA"/>
    <property type="match status" value="1"/>
</dbReference>
<feature type="short sequence motif" description="DGA/G" evidence="2">
    <location>
        <begin position="168"/>
        <end position="170"/>
    </location>
</feature>
<comment type="caution">
    <text evidence="4">The sequence shown here is derived from an EMBL/GenBank/DDBJ whole genome shotgun (WGS) entry which is preliminary data.</text>
</comment>
<feature type="active site" description="Proton acceptor" evidence="2">
    <location>
        <position position="168"/>
    </location>
</feature>
<reference evidence="4 5" key="1">
    <citation type="submission" date="2016-04" db="EMBL/GenBank/DDBJ databases">
        <authorList>
            <person name="Evans L.H."/>
            <person name="Alamgir A."/>
            <person name="Owens N."/>
            <person name="Weber N.D."/>
            <person name="Virtaneva K."/>
            <person name="Barbian K."/>
            <person name="Babar A."/>
            <person name="Rosenke K."/>
        </authorList>
    </citation>
    <scope>NUCLEOTIDE SEQUENCE [LARGE SCALE GENOMIC DNA]</scope>
    <source>
        <strain evidence="4 5">LMa1</strain>
    </source>
</reference>
<keyword evidence="2" id="KW-0442">Lipid degradation</keyword>
<accession>A0A1B7LI67</accession>
<dbReference type="InterPro" id="IPR016035">
    <property type="entry name" value="Acyl_Trfase/lysoPLipase"/>
</dbReference>
<evidence type="ECO:0000259" key="3">
    <source>
        <dbReference type="PROSITE" id="PS51635"/>
    </source>
</evidence>
<dbReference type="Proteomes" id="UP000078532">
    <property type="component" value="Unassembled WGS sequence"/>
</dbReference>
<dbReference type="OrthoDB" id="9807112at2"/>
<feature type="short sequence motif" description="GXGXXG" evidence="2">
    <location>
        <begin position="11"/>
        <end position="16"/>
    </location>
</feature>
<feature type="short sequence motif" description="GXSXG" evidence="2">
    <location>
        <begin position="42"/>
        <end position="46"/>
    </location>
</feature>
<dbReference type="PANTHER" id="PTHR24138">
    <property type="entry name" value="INTRACELLLAR PHOSPHOLIPASE A FAMILY"/>
    <property type="match status" value="1"/>
</dbReference>
<dbReference type="PANTHER" id="PTHR24138:SF10">
    <property type="entry name" value="PHOSPHOLIPASE A2"/>
    <property type="match status" value="1"/>
</dbReference>
<evidence type="ECO:0000256" key="2">
    <source>
        <dbReference type="PROSITE-ProRule" id="PRU01161"/>
    </source>
</evidence>
<dbReference type="GO" id="GO:0016042">
    <property type="term" value="P:lipid catabolic process"/>
    <property type="evidence" value="ECO:0007669"/>
    <property type="project" value="UniProtKB-UniRule"/>
</dbReference>
<protein>
    <recommendedName>
        <fullName evidence="3">PNPLA domain-containing protein</fullName>
    </recommendedName>
</protein>
<organism evidence="4 5">
    <name type="scientific">Desulfotomaculum copahuensis</name>
    <dbReference type="NCBI Taxonomy" id="1838280"/>
    <lineage>
        <taxon>Bacteria</taxon>
        <taxon>Bacillati</taxon>
        <taxon>Bacillota</taxon>
        <taxon>Clostridia</taxon>
        <taxon>Eubacteriales</taxon>
        <taxon>Desulfotomaculaceae</taxon>
        <taxon>Desulfotomaculum</taxon>
    </lineage>
</organism>
<gene>
    <name evidence="4" type="ORF">A6M21_04120</name>
</gene>
<dbReference type="EMBL" id="LYVF01000040">
    <property type="protein sequence ID" value="OAT86110.1"/>
    <property type="molecule type" value="Genomic_DNA"/>
</dbReference>
<feature type="domain" description="PNPLA" evidence="3">
    <location>
        <begin position="7"/>
        <end position="181"/>
    </location>
</feature>
<dbReference type="STRING" id="1838280.A6M21_04120"/>
<proteinExistence type="predicted"/>
<dbReference type="InterPro" id="IPR047156">
    <property type="entry name" value="Teg/CotR/CapV-like"/>
</dbReference>